<accession>A0A1A9V2H6</accession>
<keyword evidence="2" id="KW-1185">Reference proteome</keyword>
<proteinExistence type="predicted"/>
<dbReference type="EnsemblMetazoa" id="GAUT023672-RA">
    <property type="protein sequence ID" value="GAUT023672-PA"/>
    <property type="gene ID" value="GAUT023672"/>
</dbReference>
<evidence type="ECO:0000313" key="2">
    <source>
        <dbReference type="Proteomes" id="UP000078200"/>
    </source>
</evidence>
<name>A0A1A9V2H6_GLOAU</name>
<reference evidence="1" key="1">
    <citation type="submission" date="2020-05" db="UniProtKB">
        <authorList>
            <consortium name="EnsemblMetazoa"/>
        </authorList>
    </citation>
    <scope>IDENTIFICATION</scope>
    <source>
        <strain evidence="1">TTRI</strain>
    </source>
</reference>
<dbReference type="AlphaFoldDB" id="A0A1A9V2H6"/>
<organism evidence="1 2">
    <name type="scientific">Glossina austeni</name>
    <name type="common">Savannah tsetse fly</name>
    <dbReference type="NCBI Taxonomy" id="7395"/>
    <lineage>
        <taxon>Eukaryota</taxon>
        <taxon>Metazoa</taxon>
        <taxon>Ecdysozoa</taxon>
        <taxon>Arthropoda</taxon>
        <taxon>Hexapoda</taxon>
        <taxon>Insecta</taxon>
        <taxon>Pterygota</taxon>
        <taxon>Neoptera</taxon>
        <taxon>Endopterygota</taxon>
        <taxon>Diptera</taxon>
        <taxon>Brachycera</taxon>
        <taxon>Muscomorpha</taxon>
        <taxon>Hippoboscoidea</taxon>
        <taxon>Glossinidae</taxon>
        <taxon>Glossina</taxon>
    </lineage>
</organism>
<sequence length="116" mass="13534">MHITPTTCTTGLCVSDYSDREFQVFSQPDSTENVKLFETVDKRQSKENELRSQNSISRFYLFLCVKQVLIPVRRPFTSKKLDLSPSYHTYKTWLKASNLKFTRIVGEQVFLDESIT</sequence>
<dbReference type="Proteomes" id="UP000078200">
    <property type="component" value="Unassembled WGS sequence"/>
</dbReference>
<protein>
    <submittedName>
        <fullName evidence="1">Uncharacterized protein</fullName>
    </submittedName>
</protein>
<dbReference type="VEuPathDB" id="VectorBase:GAUT023672"/>
<evidence type="ECO:0000313" key="1">
    <source>
        <dbReference type="EnsemblMetazoa" id="GAUT023672-PA"/>
    </source>
</evidence>